<feature type="region of interest" description="Disordered" evidence="4">
    <location>
        <begin position="792"/>
        <end position="841"/>
    </location>
</feature>
<feature type="domain" description="BHLH" evidence="5">
    <location>
        <begin position="837"/>
        <end position="888"/>
    </location>
</feature>
<evidence type="ECO:0000313" key="6">
    <source>
        <dbReference type="EMBL" id="KAG2236615.1"/>
    </source>
</evidence>
<dbReference type="InterPro" id="IPR011989">
    <property type="entry name" value="ARM-like"/>
</dbReference>
<feature type="compositionally biased region" description="Polar residues" evidence="4">
    <location>
        <begin position="711"/>
        <end position="720"/>
    </location>
</feature>
<feature type="compositionally biased region" description="Polar residues" evidence="4">
    <location>
        <begin position="688"/>
        <end position="699"/>
    </location>
</feature>
<feature type="compositionally biased region" description="Polar residues" evidence="4">
    <location>
        <begin position="792"/>
        <end position="810"/>
    </location>
</feature>
<proteinExistence type="inferred from homology"/>
<dbReference type="GO" id="GO:0046983">
    <property type="term" value="F:protein dimerization activity"/>
    <property type="evidence" value="ECO:0007669"/>
    <property type="project" value="InterPro"/>
</dbReference>
<dbReference type="Gene3D" id="4.10.280.10">
    <property type="entry name" value="Helix-loop-helix DNA-binding domain"/>
    <property type="match status" value="1"/>
</dbReference>
<dbReference type="InterPro" id="IPR038904">
    <property type="entry name" value="BRAT1"/>
</dbReference>
<comment type="subcellular location">
    <subcellularLocation>
        <location evidence="1">Cytoplasm</location>
    </subcellularLocation>
</comment>
<comment type="caution">
    <text evidence="6">The sequence shown here is derived from an EMBL/GenBank/DDBJ whole genome shotgun (WGS) entry which is preliminary data.</text>
</comment>
<dbReference type="GO" id="GO:0005737">
    <property type="term" value="C:cytoplasm"/>
    <property type="evidence" value="ECO:0007669"/>
    <property type="project" value="UniProtKB-SubCell"/>
</dbReference>
<dbReference type="PROSITE" id="PS50888">
    <property type="entry name" value="BHLH"/>
    <property type="match status" value="1"/>
</dbReference>
<dbReference type="Pfam" id="PF00010">
    <property type="entry name" value="HLH"/>
    <property type="match status" value="1"/>
</dbReference>
<dbReference type="AlphaFoldDB" id="A0A8H7VX82"/>
<comment type="similarity">
    <text evidence="3">Belongs to the BRAT1 family.</text>
</comment>
<dbReference type="GO" id="GO:0005634">
    <property type="term" value="C:nucleus"/>
    <property type="evidence" value="ECO:0007669"/>
    <property type="project" value="TreeGrafter"/>
</dbReference>
<dbReference type="PANTHER" id="PTHR21331">
    <property type="entry name" value="BRCA1-ASSOCIATED ATM ACTIVATOR 1"/>
    <property type="match status" value="1"/>
</dbReference>
<feature type="region of interest" description="Disordered" evidence="4">
    <location>
        <begin position="671"/>
        <end position="753"/>
    </location>
</feature>
<dbReference type="Proteomes" id="UP000613177">
    <property type="component" value="Unassembled WGS sequence"/>
</dbReference>
<accession>A0A8H7VX82</accession>
<organism evidence="6 7">
    <name type="scientific">Thamnidium elegans</name>
    <dbReference type="NCBI Taxonomy" id="101142"/>
    <lineage>
        <taxon>Eukaryota</taxon>
        <taxon>Fungi</taxon>
        <taxon>Fungi incertae sedis</taxon>
        <taxon>Mucoromycota</taxon>
        <taxon>Mucoromycotina</taxon>
        <taxon>Mucoromycetes</taxon>
        <taxon>Mucorales</taxon>
        <taxon>Mucorineae</taxon>
        <taxon>Mucoraceae</taxon>
        <taxon>Thamnidium</taxon>
    </lineage>
</organism>
<evidence type="ECO:0000313" key="7">
    <source>
        <dbReference type="Proteomes" id="UP000613177"/>
    </source>
</evidence>
<dbReference type="InterPro" id="IPR036638">
    <property type="entry name" value="HLH_DNA-bd_sf"/>
</dbReference>
<evidence type="ECO:0000256" key="3">
    <source>
        <dbReference type="ARBA" id="ARBA00061308"/>
    </source>
</evidence>
<dbReference type="SUPFAM" id="SSF47459">
    <property type="entry name" value="HLH, helix-loop-helix DNA-binding domain"/>
    <property type="match status" value="1"/>
</dbReference>
<evidence type="ECO:0000256" key="4">
    <source>
        <dbReference type="SAM" id="MobiDB-lite"/>
    </source>
</evidence>
<dbReference type="SUPFAM" id="SSF48371">
    <property type="entry name" value="ARM repeat"/>
    <property type="match status" value="2"/>
</dbReference>
<protein>
    <recommendedName>
        <fullName evidence="5">BHLH domain-containing protein</fullName>
    </recommendedName>
</protein>
<dbReference type="Gene3D" id="1.25.10.10">
    <property type="entry name" value="Leucine-rich Repeat Variant"/>
    <property type="match status" value="2"/>
</dbReference>
<keyword evidence="2" id="KW-0963">Cytoplasm</keyword>
<dbReference type="InterPro" id="IPR011598">
    <property type="entry name" value="bHLH_dom"/>
</dbReference>
<dbReference type="GO" id="GO:0006974">
    <property type="term" value="P:DNA damage response"/>
    <property type="evidence" value="ECO:0007669"/>
    <property type="project" value="InterPro"/>
</dbReference>
<evidence type="ECO:0000256" key="2">
    <source>
        <dbReference type="ARBA" id="ARBA00022490"/>
    </source>
</evidence>
<dbReference type="PANTHER" id="PTHR21331:SF2">
    <property type="entry name" value="BRCA1-ASSOCIATED ATM ACTIVATOR 1"/>
    <property type="match status" value="1"/>
</dbReference>
<name>A0A8H7VX82_9FUNG</name>
<gene>
    <name evidence="6" type="ORF">INT48_000170</name>
</gene>
<keyword evidence="7" id="KW-1185">Reference proteome</keyword>
<dbReference type="EMBL" id="JAEPRE010000015">
    <property type="protein sequence ID" value="KAG2236615.1"/>
    <property type="molecule type" value="Genomic_DNA"/>
</dbReference>
<sequence>MDIERASNIIKAFPHISKTIVDDTLYEKVLSYLTLVISTVNISKLNDMCHIFQSIHKACLEIPDQDYRVTTLCIRFMGQVIYHGKESMFQELQTSYPKLLLLVTSGIRSSEGALRRACIEACQLFIHCSQGYQWLLNNKQATSFITFAILDQSNYVVAEACRLFSTLLTLNDQSLLDVMDPSSLIISILHPQCDEKQIISALDFCWEIVNIKALDYMRERKLLHPVIQLLCSTNRIIRSRVLEILSVLFTWDTDPLQTLGLEDTANTVDTAYEKFVFISNTMITQAMKMDDLMTAVSLLDTSLLLLSRSSSVQDKLPTSILFSLFDVCFLDLINDEYKNVKGLVKTNRSKNNLLQIILRSMDKLVSIEPKIMVQDHHFTQIFNILGNSVFYSDARVLKSCLTLLETSLYNHKQPELLTKSIRSLIDMMDESDCKSLVIILEAIDNLLSHDQIGTLLTECSASGALVETLNNKLFDTEWNIRDVVINFVGQLFKEPWSETKIQFALNFDLPLKVFDRIHDTEPYVRASALQVLTSMMKCKEGWCYIQRDESMKLVESLPSLLHDDEAFVRRAALDCINCLVAYQSGQGIKIEYNESKDSLNPYVVQRLVNDQDCDVRIRACTLIEKLWKKMSQKKQQLVQAKENMIRLKESLNPEHLYEEAFDINADMMTQSIVPSDPNDDMNMLDYNSAHSSPSNSRRASLTDPALHVSFRPTTSHLSFNSPPSSPSSRRSSMVTTPEQQLGPHPIINNNNLSPWRRESLPSITHLTHSKPADYQFKHVKIEDNRRHSIAAATTTSLRKSRQNSLSSSCNVPYEQDEQDSLMSRRGSEQTPYSRSPELRVSHKLAERKRRKEMKDLFDDLRDLLPVDKGLKTSKWEILSKTLEYIRILHEREGLMEREKAELLTELSCVKRSI</sequence>
<reference evidence="6" key="1">
    <citation type="submission" date="2021-01" db="EMBL/GenBank/DDBJ databases">
        <title>Metabolic potential, ecology and presence of endohyphal bacteria is reflected in genomic diversity of Mucoromycotina.</title>
        <authorList>
            <person name="Muszewska A."/>
            <person name="Okrasinska A."/>
            <person name="Steczkiewicz K."/>
            <person name="Drgas O."/>
            <person name="Orlowska M."/>
            <person name="Perlinska-Lenart U."/>
            <person name="Aleksandrzak-Piekarczyk T."/>
            <person name="Szatraj K."/>
            <person name="Zielenkiewicz U."/>
            <person name="Pilsyk S."/>
            <person name="Malc E."/>
            <person name="Mieczkowski P."/>
            <person name="Kruszewska J.S."/>
            <person name="Biernat P."/>
            <person name="Pawlowska J."/>
        </authorList>
    </citation>
    <scope>NUCLEOTIDE SEQUENCE</scope>
    <source>
        <strain evidence="6">WA0000018081</strain>
    </source>
</reference>
<evidence type="ECO:0000256" key="1">
    <source>
        <dbReference type="ARBA" id="ARBA00004496"/>
    </source>
</evidence>
<dbReference type="InterPro" id="IPR016024">
    <property type="entry name" value="ARM-type_fold"/>
</dbReference>
<dbReference type="SMART" id="SM00353">
    <property type="entry name" value="HLH"/>
    <property type="match status" value="1"/>
</dbReference>
<evidence type="ECO:0000259" key="5">
    <source>
        <dbReference type="PROSITE" id="PS50888"/>
    </source>
</evidence>